<evidence type="ECO:0000313" key="1">
    <source>
        <dbReference type="EMBL" id="KXB74272.1"/>
    </source>
</evidence>
<dbReference type="AlphaFoldDB" id="A0A134B2U5"/>
<dbReference type="Proteomes" id="UP000070531">
    <property type="component" value="Unassembled WGS sequence"/>
</dbReference>
<comment type="caution">
    <text evidence="1">The sequence shown here is derived from an EMBL/GenBank/DDBJ whole genome shotgun (WGS) entry which is preliminary data.</text>
</comment>
<name>A0A134B2U5_9BACT</name>
<accession>A0A134B2U5</accession>
<sequence>MEITIIDNFKVILLILIYRIDGAKTNSLERYFQNNNEKKKCLTFIC</sequence>
<dbReference type="STRING" id="419005.HMPREF1860_02264"/>
<protein>
    <submittedName>
        <fullName evidence="1">Uncharacterized protein</fullName>
    </submittedName>
</protein>
<dbReference type="PATRIC" id="fig|419005.5.peg.2265"/>
<proteinExistence type="predicted"/>
<dbReference type="EMBL" id="LSDL01000153">
    <property type="protein sequence ID" value="KXB74272.1"/>
    <property type="molecule type" value="Genomic_DNA"/>
</dbReference>
<gene>
    <name evidence="1" type="ORF">HMPREF1860_02264</name>
</gene>
<evidence type="ECO:0000313" key="2">
    <source>
        <dbReference type="Proteomes" id="UP000070531"/>
    </source>
</evidence>
<organism evidence="1">
    <name type="scientific">Prevotella amnii</name>
    <dbReference type="NCBI Taxonomy" id="419005"/>
    <lineage>
        <taxon>Bacteria</taxon>
        <taxon>Pseudomonadati</taxon>
        <taxon>Bacteroidota</taxon>
        <taxon>Bacteroidia</taxon>
        <taxon>Bacteroidales</taxon>
        <taxon>Prevotellaceae</taxon>
        <taxon>Prevotella</taxon>
    </lineage>
</organism>
<reference evidence="1 2" key="1">
    <citation type="submission" date="2016-01" db="EMBL/GenBank/DDBJ databases">
        <authorList>
            <person name="Oliw E.H."/>
        </authorList>
    </citation>
    <scope>NUCLEOTIDE SEQUENCE [LARGE SCALE GENOMIC DNA]</scope>
    <source>
        <strain evidence="1 2">DNF00307</strain>
    </source>
</reference>